<protein>
    <submittedName>
        <fullName evidence="9">Predicted arabinose efflux permease, MFS family</fullName>
    </submittedName>
</protein>
<feature type="transmembrane region" description="Helical" evidence="7">
    <location>
        <begin position="168"/>
        <end position="187"/>
    </location>
</feature>
<feature type="domain" description="Major facilitator superfamily (MFS) profile" evidence="8">
    <location>
        <begin position="1"/>
        <end position="190"/>
    </location>
</feature>
<evidence type="ECO:0000256" key="4">
    <source>
        <dbReference type="ARBA" id="ARBA00022692"/>
    </source>
</evidence>
<feature type="transmembrane region" description="Helical" evidence="7">
    <location>
        <begin position="257"/>
        <end position="276"/>
    </location>
</feature>
<dbReference type="CDD" id="cd06173">
    <property type="entry name" value="MFS_MefA_like"/>
    <property type="match status" value="1"/>
</dbReference>
<dbReference type="EMBL" id="FWXH01000009">
    <property type="protein sequence ID" value="SMC25355.1"/>
    <property type="molecule type" value="Genomic_DNA"/>
</dbReference>
<proteinExistence type="predicted"/>
<feature type="transmembrane region" description="Helical" evidence="7">
    <location>
        <begin position="288"/>
        <end position="305"/>
    </location>
</feature>
<evidence type="ECO:0000256" key="3">
    <source>
        <dbReference type="ARBA" id="ARBA00022475"/>
    </source>
</evidence>
<feature type="transmembrane region" description="Helical" evidence="7">
    <location>
        <begin position="346"/>
        <end position="370"/>
    </location>
</feature>
<keyword evidence="6 7" id="KW-0472">Membrane</keyword>
<dbReference type="PANTHER" id="PTHR23513:SF6">
    <property type="entry name" value="MAJOR FACILITATOR SUPERFAMILY ASSOCIATED DOMAIN-CONTAINING PROTEIN"/>
    <property type="match status" value="1"/>
</dbReference>
<keyword evidence="5 7" id="KW-1133">Transmembrane helix</keyword>
<dbReference type="InterPro" id="IPR011701">
    <property type="entry name" value="MFS"/>
</dbReference>
<dbReference type="STRING" id="1121291.SAMN02745134_02426"/>
<sequence>MNKYIKLLKSKNYIYVYASQVISNFGDAFTMLAFPLFAYYLSGTILSSGIILMCETIPWIIIGPFAGILADKYDQKRILLISDLCRAILTFALFMTANIYVAYIMAFLMGIFTSCFTAARSSIIPNLLDKDLLESGVTLSSLSRNIISLLGPSIGTIMLAIFSSKFLFIIDSITYIISFILLLNLNINMKNVDKTRIKHYEHASIKTQIFNGFLLVKNNSIIKPILDLDIIKTLFEAIISVLIISLIKKYYKLDDSFYALIMTFNSIGILIGIFICSKFNINKYKYKLIFVSTIIIFLVIYMHSITLNKYIFLLLWFLYGFCLGIRELIMQVIFANNINDNERGRVYSFSNSMISLAYVIGYLSANYIYIVLGIKNSFAFCSIMLGVLSIGYILKNNFMREFS</sequence>
<evidence type="ECO:0000313" key="9">
    <source>
        <dbReference type="EMBL" id="SMC25355.1"/>
    </source>
</evidence>
<feature type="domain" description="Major facilitator superfamily (MFS) profile" evidence="8">
    <location>
        <begin position="204"/>
        <end position="403"/>
    </location>
</feature>
<accession>A0A1W1XNC4</accession>
<gene>
    <name evidence="9" type="ORF">SAMN02745134_02426</name>
</gene>
<dbReference type="Proteomes" id="UP000192468">
    <property type="component" value="Unassembled WGS sequence"/>
</dbReference>
<feature type="transmembrane region" description="Helical" evidence="7">
    <location>
        <begin position="12"/>
        <end position="39"/>
    </location>
</feature>
<dbReference type="Pfam" id="PF07690">
    <property type="entry name" value="MFS_1"/>
    <property type="match status" value="2"/>
</dbReference>
<evidence type="ECO:0000259" key="8">
    <source>
        <dbReference type="PROSITE" id="PS50850"/>
    </source>
</evidence>
<comment type="subcellular location">
    <subcellularLocation>
        <location evidence="1">Cell membrane</location>
        <topology evidence="1">Multi-pass membrane protein</topology>
    </subcellularLocation>
</comment>
<feature type="transmembrane region" description="Helical" evidence="7">
    <location>
        <begin position="45"/>
        <end position="66"/>
    </location>
</feature>
<feature type="transmembrane region" description="Helical" evidence="7">
    <location>
        <begin position="311"/>
        <end position="334"/>
    </location>
</feature>
<evidence type="ECO:0000313" key="10">
    <source>
        <dbReference type="Proteomes" id="UP000192468"/>
    </source>
</evidence>
<dbReference type="AlphaFoldDB" id="A0A1W1XNC4"/>
<dbReference type="InterPro" id="IPR020846">
    <property type="entry name" value="MFS_dom"/>
</dbReference>
<evidence type="ECO:0000256" key="1">
    <source>
        <dbReference type="ARBA" id="ARBA00004651"/>
    </source>
</evidence>
<evidence type="ECO:0000256" key="2">
    <source>
        <dbReference type="ARBA" id="ARBA00022448"/>
    </source>
</evidence>
<keyword evidence="10" id="KW-1185">Reference proteome</keyword>
<dbReference type="GO" id="GO:0022857">
    <property type="term" value="F:transmembrane transporter activity"/>
    <property type="evidence" value="ECO:0007669"/>
    <property type="project" value="InterPro"/>
</dbReference>
<name>A0A1W1XNC4_9CLOT</name>
<feature type="transmembrane region" description="Helical" evidence="7">
    <location>
        <begin position="101"/>
        <end position="121"/>
    </location>
</feature>
<dbReference type="PROSITE" id="PS50850">
    <property type="entry name" value="MFS"/>
    <property type="match status" value="2"/>
</dbReference>
<dbReference type="InterPro" id="IPR036259">
    <property type="entry name" value="MFS_trans_sf"/>
</dbReference>
<evidence type="ECO:0000256" key="6">
    <source>
        <dbReference type="ARBA" id="ARBA00023136"/>
    </source>
</evidence>
<dbReference type="Gene3D" id="1.20.1250.20">
    <property type="entry name" value="MFS general substrate transporter like domains"/>
    <property type="match status" value="1"/>
</dbReference>
<organism evidence="9 10">
    <name type="scientific">Clostridium acidisoli DSM 12555</name>
    <dbReference type="NCBI Taxonomy" id="1121291"/>
    <lineage>
        <taxon>Bacteria</taxon>
        <taxon>Bacillati</taxon>
        <taxon>Bacillota</taxon>
        <taxon>Clostridia</taxon>
        <taxon>Eubacteriales</taxon>
        <taxon>Clostridiaceae</taxon>
        <taxon>Clostridium</taxon>
    </lineage>
</organism>
<dbReference type="SUPFAM" id="SSF103473">
    <property type="entry name" value="MFS general substrate transporter"/>
    <property type="match status" value="1"/>
</dbReference>
<keyword evidence="3" id="KW-1003">Cell membrane</keyword>
<feature type="transmembrane region" description="Helical" evidence="7">
    <location>
        <begin position="376"/>
        <end position="394"/>
    </location>
</feature>
<evidence type="ECO:0000256" key="7">
    <source>
        <dbReference type="SAM" id="Phobius"/>
    </source>
</evidence>
<dbReference type="PANTHER" id="PTHR23513">
    <property type="entry name" value="INTEGRAL MEMBRANE EFFLUX PROTEIN-RELATED"/>
    <property type="match status" value="1"/>
</dbReference>
<dbReference type="GO" id="GO:0005886">
    <property type="term" value="C:plasma membrane"/>
    <property type="evidence" value="ECO:0007669"/>
    <property type="project" value="UniProtKB-SubCell"/>
</dbReference>
<feature type="transmembrane region" description="Helical" evidence="7">
    <location>
        <begin position="233"/>
        <end position="251"/>
    </location>
</feature>
<reference evidence="9 10" key="1">
    <citation type="submission" date="2017-04" db="EMBL/GenBank/DDBJ databases">
        <authorList>
            <person name="Afonso C.L."/>
            <person name="Miller P.J."/>
            <person name="Scott M.A."/>
            <person name="Spackman E."/>
            <person name="Goraichik I."/>
            <person name="Dimitrov K.M."/>
            <person name="Suarez D.L."/>
            <person name="Swayne D.E."/>
        </authorList>
    </citation>
    <scope>NUCLEOTIDE SEQUENCE [LARGE SCALE GENOMIC DNA]</scope>
    <source>
        <strain evidence="9 10">DSM 12555</strain>
    </source>
</reference>
<evidence type="ECO:0000256" key="5">
    <source>
        <dbReference type="ARBA" id="ARBA00022989"/>
    </source>
</evidence>
<keyword evidence="2" id="KW-0813">Transport</keyword>
<keyword evidence="4 7" id="KW-0812">Transmembrane</keyword>